<dbReference type="GO" id="GO:0008829">
    <property type="term" value="F:dCTP deaminase activity"/>
    <property type="evidence" value="ECO:0007669"/>
    <property type="project" value="InterPro"/>
</dbReference>
<dbReference type="CDD" id="cd07557">
    <property type="entry name" value="trimeric_dUTPase"/>
    <property type="match status" value="1"/>
</dbReference>
<evidence type="ECO:0000256" key="1">
    <source>
        <dbReference type="ARBA" id="ARBA00022801"/>
    </source>
</evidence>
<dbReference type="PANTHER" id="PTHR42680:SF3">
    <property type="entry name" value="DCTP DEAMINASE"/>
    <property type="match status" value="1"/>
</dbReference>
<reference evidence="3 4" key="1">
    <citation type="journal article" date="2018" name="ISME J.">
        <title>A methanotrophic archaeon couples anaerobic oxidation of methane to Fe(III) reduction.</title>
        <authorList>
            <person name="Cai C."/>
            <person name="Leu A.O."/>
            <person name="Xie G.J."/>
            <person name="Guo J."/>
            <person name="Feng Y."/>
            <person name="Zhao J.X."/>
            <person name="Tyson G.W."/>
            <person name="Yuan Z."/>
            <person name="Hu S."/>
        </authorList>
    </citation>
    <scope>NUCLEOTIDE SEQUENCE [LARGE SCALE GENOMIC DNA]</scope>
    <source>
        <strain evidence="3">FeB_12</strain>
    </source>
</reference>
<evidence type="ECO:0000313" key="4">
    <source>
        <dbReference type="Proteomes" id="UP000250918"/>
    </source>
</evidence>
<comment type="caution">
    <text evidence="3">The sequence shown here is derived from an EMBL/GenBank/DDBJ whole genome shotgun (WGS) entry which is preliminary data.</text>
</comment>
<organism evidence="3 4">
    <name type="scientific">candidate division GN15 bacterium</name>
    <dbReference type="NCBI Taxonomy" id="2072418"/>
    <lineage>
        <taxon>Bacteria</taxon>
        <taxon>candidate division GN15</taxon>
    </lineage>
</organism>
<proteinExistence type="predicted"/>
<dbReference type="Proteomes" id="UP000250918">
    <property type="component" value="Unassembled WGS sequence"/>
</dbReference>
<accession>A0A855X2E0</accession>
<dbReference type="Pfam" id="PF22769">
    <property type="entry name" value="DCD"/>
    <property type="match status" value="1"/>
</dbReference>
<dbReference type="PANTHER" id="PTHR42680">
    <property type="entry name" value="DCTP DEAMINASE"/>
    <property type="match status" value="1"/>
</dbReference>
<gene>
    <name evidence="3" type="ORF">C3F09_07265</name>
</gene>
<dbReference type="GO" id="GO:0015949">
    <property type="term" value="P:nucleobase-containing small molecule interconversion"/>
    <property type="evidence" value="ECO:0007669"/>
    <property type="project" value="TreeGrafter"/>
</dbReference>
<keyword evidence="2" id="KW-0546">Nucleotide metabolism</keyword>
<dbReference type="Gene3D" id="2.70.40.10">
    <property type="match status" value="1"/>
</dbReference>
<keyword evidence="1" id="KW-0378">Hydrolase</keyword>
<sequence>MPVKSDRWIIAMAESHGMIEPFSARQIRSGISFGVSSYGYDFSLADEFRIFDPTKVTELDPKNVPTDGFKEIRTDSILLPANSFLLARSREYFRIPRDIVTVCFGKSTYARCGLIVNVTPFEPEWEGFATVSLANSGPRPVRVYANEGIAQIIFLQADEQCETSYKDKNGKYQAQKTITMAKSDIPTDTQ</sequence>
<evidence type="ECO:0000256" key="2">
    <source>
        <dbReference type="ARBA" id="ARBA00023080"/>
    </source>
</evidence>
<dbReference type="GO" id="GO:0006229">
    <property type="term" value="P:dUTP biosynthetic process"/>
    <property type="evidence" value="ECO:0007669"/>
    <property type="project" value="InterPro"/>
</dbReference>
<dbReference type="InterPro" id="IPR011962">
    <property type="entry name" value="dCTP_deaminase"/>
</dbReference>
<evidence type="ECO:0000313" key="3">
    <source>
        <dbReference type="EMBL" id="PWB72042.1"/>
    </source>
</evidence>
<dbReference type="InterPro" id="IPR033704">
    <property type="entry name" value="dUTPase_trimeric"/>
</dbReference>
<dbReference type="SUPFAM" id="SSF51283">
    <property type="entry name" value="dUTPase-like"/>
    <property type="match status" value="1"/>
</dbReference>
<dbReference type="AlphaFoldDB" id="A0A855X2E0"/>
<dbReference type="NCBIfam" id="TIGR02274">
    <property type="entry name" value="dCTP_deam"/>
    <property type="match status" value="1"/>
</dbReference>
<dbReference type="EMBL" id="PQAP01000097">
    <property type="protein sequence ID" value="PWB72042.1"/>
    <property type="molecule type" value="Genomic_DNA"/>
</dbReference>
<protein>
    <submittedName>
        <fullName evidence="3">dCTP deaminase</fullName>
    </submittedName>
</protein>
<name>A0A855X2E0_9BACT</name>
<dbReference type="InterPro" id="IPR036157">
    <property type="entry name" value="dUTPase-like_sf"/>
</dbReference>